<dbReference type="EMBL" id="JBHMBC010000002">
    <property type="protein sequence ID" value="MFB9818128.1"/>
    <property type="molecule type" value="Genomic_DNA"/>
</dbReference>
<evidence type="ECO:0000256" key="2">
    <source>
        <dbReference type="ARBA" id="ARBA00023015"/>
    </source>
</evidence>
<dbReference type="Gene3D" id="3.40.190.290">
    <property type="match status" value="1"/>
</dbReference>
<keyword evidence="3" id="KW-0238">DNA-binding</keyword>
<name>A0ABV5XTR5_ARTRM</name>
<dbReference type="PROSITE" id="PS50931">
    <property type="entry name" value="HTH_LYSR"/>
    <property type="match status" value="1"/>
</dbReference>
<dbReference type="PANTHER" id="PTHR30419:SF31">
    <property type="entry name" value="BLR3139 PROTEIN"/>
    <property type="match status" value="1"/>
</dbReference>
<keyword evidence="2" id="KW-0805">Transcription regulation</keyword>
<dbReference type="SUPFAM" id="SSF53850">
    <property type="entry name" value="Periplasmic binding protein-like II"/>
    <property type="match status" value="1"/>
</dbReference>
<reference evidence="6 7" key="1">
    <citation type="submission" date="2024-09" db="EMBL/GenBank/DDBJ databases">
        <authorList>
            <person name="Sun Q."/>
            <person name="Mori K."/>
        </authorList>
    </citation>
    <scope>NUCLEOTIDE SEQUENCE [LARGE SCALE GENOMIC DNA]</scope>
    <source>
        <strain evidence="6 7">JCM 1334</strain>
    </source>
</reference>
<dbReference type="Gene3D" id="1.10.10.10">
    <property type="entry name" value="Winged helix-like DNA-binding domain superfamily/Winged helix DNA-binding domain"/>
    <property type="match status" value="1"/>
</dbReference>
<dbReference type="Proteomes" id="UP001589702">
    <property type="component" value="Unassembled WGS sequence"/>
</dbReference>
<dbReference type="InterPro" id="IPR036388">
    <property type="entry name" value="WH-like_DNA-bd_sf"/>
</dbReference>
<evidence type="ECO:0000256" key="3">
    <source>
        <dbReference type="ARBA" id="ARBA00023125"/>
    </source>
</evidence>
<proteinExistence type="inferred from homology"/>
<evidence type="ECO:0000313" key="6">
    <source>
        <dbReference type="EMBL" id="MFB9818128.1"/>
    </source>
</evidence>
<dbReference type="InterPro" id="IPR050950">
    <property type="entry name" value="HTH-type_LysR_regulators"/>
</dbReference>
<organism evidence="6 7">
    <name type="scientific">Arthrobacter ramosus</name>
    <dbReference type="NCBI Taxonomy" id="1672"/>
    <lineage>
        <taxon>Bacteria</taxon>
        <taxon>Bacillati</taxon>
        <taxon>Actinomycetota</taxon>
        <taxon>Actinomycetes</taxon>
        <taxon>Micrococcales</taxon>
        <taxon>Micrococcaceae</taxon>
        <taxon>Arthrobacter</taxon>
    </lineage>
</organism>
<accession>A0ABV5XTR5</accession>
<sequence>MQLFHLEYFLAVAEALSFTRGAHRVNIVQSAVSAGIKQLERELGAELFVRQGRSIRLTPAGEVLLPRARVVLADVQAARDAVDAANGTVRGTVVLGTLAHVGSIDVLRILQEVRRDYPDVIVKLRQTVQGTRTSLEDLRSGALDLALVSVPEQAAPGFELYPMHVEGIDFVCSARHRLSGRKRVALSELVDEPFIDFPEGWGNRATVDNSFSSAALNRTVSTEVVSFSMALELVRQDLGVVFLPRSALGIGAGMGTWSIKTPLSWRIQLARSAARQPTAAEQALILKFRQTTQPVFP</sequence>
<dbReference type="SUPFAM" id="SSF46785">
    <property type="entry name" value="Winged helix' DNA-binding domain"/>
    <property type="match status" value="1"/>
</dbReference>
<dbReference type="RefSeq" id="WP_234754121.1">
    <property type="nucleotide sequence ID" value="NZ_BAAAWN010000001.1"/>
</dbReference>
<keyword evidence="7" id="KW-1185">Reference proteome</keyword>
<dbReference type="InterPro" id="IPR005119">
    <property type="entry name" value="LysR_subst-bd"/>
</dbReference>
<dbReference type="InterPro" id="IPR000847">
    <property type="entry name" value="LysR_HTH_N"/>
</dbReference>
<comment type="caution">
    <text evidence="6">The sequence shown here is derived from an EMBL/GenBank/DDBJ whole genome shotgun (WGS) entry which is preliminary data.</text>
</comment>
<evidence type="ECO:0000259" key="5">
    <source>
        <dbReference type="PROSITE" id="PS50931"/>
    </source>
</evidence>
<evidence type="ECO:0000256" key="4">
    <source>
        <dbReference type="ARBA" id="ARBA00023163"/>
    </source>
</evidence>
<protein>
    <submittedName>
        <fullName evidence="6">LysR family transcriptional regulator</fullName>
    </submittedName>
</protein>
<feature type="domain" description="HTH lysR-type" evidence="5">
    <location>
        <begin position="1"/>
        <end position="58"/>
    </location>
</feature>
<dbReference type="PRINTS" id="PR00039">
    <property type="entry name" value="HTHLYSR"/>
</dbReference>
<dbReference type="InterPro" id="IPR036390">
    <property type="entry name" value="WH_DNA-bd_sf"/>
</dbReference>
<dbReference type="Pfam" id="PF03466">
    <property type="entry name" value="LysR_substrate"/>
    <property type="match status" value="1"/>
</dbReference>
<comment type="similarity">
    <text evidence="1">Belongs to the LysR transcriptional regulatory family.</text>
</comment>
<dbReference type="Pfam" id="PF00126">
    <property type="entry name" value="HTH_1"/>
    <property type="match status" value="1"/>
</dbReference>
<dbReference type="PANTHER" id="PTHR30419">
    <property type="entry name" value="HTH-TYPE TRANSCRIPTIONAL REGULATOR YBHD"/>
    <property type="match status" value="1"/>
</dbReference>
<keyword evidence="4" id="KW-0804">Transcription</keyword>
<evidence type="ECO:0000313" key="7">
    <source>
        <dbReference type="Proteomes" id="UP001589702"/>
    </source>
</evidence>
<gene>
    <name evidence="6" type="ORF">ACFFP1_01280</name>
</gene>
<evidence type="ECO:0000256" key="1">
    <source>
        <dbReference type="ARBA" id="ARBA00009437"/>
    </source>
</evidence>